<evidence type="ECO:0000256" key="2">
    <source>
        <dbReference type="SAM" id="SignalP"/>
    </source>
</evidence>
<accession>A0AAN8WTH0</accession>
<dbReference type="AlphaFoldDB" id="A0AAN8WTH0"/>
<dbReference type="Proteomes" id="UP001381693">
    <property type="component" value="Unassembled WGS sequence"/>
</dbReference>
<keyword evidence="2" id="KW-0732">Signal</keyword>
<evidence type="ECO:0008006" key="5">
    <source>
        <dbReference type="Google" id="ProtNLM"/>
    </source>
</evidence>
<proteinExistence type="predicted"/>
<name>A0AAN8WTH0_HALRR</name>
<feature type="compositionally biased region" description="Basic and acidic residues" evidence="1">
    <location>
        <begin position="30"/>
        <end position="47"/>
    </location>
</feature>
<keyword evidence="4" id="KW-1185">Reference proteome</keyword>
<sequence>MHGLHLIVLTVMFDFTVTRISGHTHHLHNANKEREADGSRSPRDHGHYSNGQHNAEFDHEAIL</sequence>
<organism evidence="3 4">
    <name type="scientific">Halocaridina rubra</name>
    <name type="common">Hawaiian red shrimp</name>
    <dbReference type="NCBI Taxonomy" id="373956"/>
    <lineage>
        <taxon>Eukaryota</taxon>
        <taxon>Metazoa</taxon>
        <taxon>Ecdysozoa</taxon>
        <taxon>Arthropoda</taxon>
        <taxon>Crustacea</taxon>
        <taxon>Multicrustacea</taxon>
        <taxon>Malacostraca</taxon>
        <taxon>Eumalacostraca</taxon>
        <taxon>Eucarida</taxon>
        <taxon>Decapoda</taxon>
        <taxon>Pleocyemata</taxon>
        <taxon>Caridea</taxon>
        <taxon>Atyoidea</taxon>
        <taxon>Atyidae</taxon>
        <taxon>Halocaridina</taxon>
    </lineage>
</organism>
<evidence type="ECO:0000313" key="4">
    <source>
        <dbReference type="Proteomes" id="UP001381693"/>
    </source>
</evidence>
<comment type="caution">
    <text evidence="3">The sequence shown here is derived from an EMBL/GenBank/DDBJ whole genome shotgun (WGS) entry which is preliminary data.</text>
</comment>
<evidence type="ECO:0000256" key="1">
    <source>
        <dbReference type="SAM" id="MobiDB-lite"/>
    </source>
</evidence>
<reference evidence="3 4" key="1">
    <citation type="submission" date="2023-11" db="EMBL/GenBank/DDBJ databases">
        <title>Halocaridina rubra genome assembly.</title>
        <authorList>
            <person name="Smith C."/>
        </authorList>
    </citation>
    <scope>NUCLEOTIDE SEQUENCE [LARGE SCALE GENOMIC DNA]</scope>
    <source>
        <strain evidence="3">EP-1</strain>
        <tissue evidence="3">Whole</tissue>
    </source>
</reference>
<gene>
    <name evidence="3" type="ORF">SK128_012528</name>
</gene>
<feature type="chain" id="PRO_5042860713" description="Secreted protein" evidence="2">
    <location>
        <begin position="23"/>
        <end position="63"/>
    </location>
</feature>
<feature type="non-terminal residue" evidence="3">
    <location>
        <position position="63"/>
    </location>
</feature>
<feature type="region of interest" description="Disordered" evidence="1">
    <location>
        <begin position="24"/>
        <end position="63"/>
    </location>
</feature>
<evidence type="ECO:0000313" key="3">
    <source>
        <dbReference type="EMBL" id="KAK7068148.1"/>
    </source>
</evidence>
<dbReference type="EMBL" id="JAXCGZ010017410">
    <property type="protein sequence ID" value="KAK7068148.1"/>
    <property type="molecule type" value="Genomic_DNA"/>
</dbReference>
<feature type="signal peptide" evidence="2">
    <location>
        <begin position="1"/>
        <end position="22"/>
    </location>
</feature>
<protein>
    <recommendedName>
        <fullName evidence="5">Secreted protein</fullName>
    </recommendedName>
</protein>